<dbReference type="EMBL" id="JAPEVA010000003">
    <property type="protein sequence ID" value="KAJ4412312.1"/>
    <property type="molecule type" value="Genomic_DNA"/>
</dbReference>
<protein>
    <recommendedName>
        <fullName evidence="8">Rhodopsin domain-containing protein</fullName>
    </recommendedName>
</protein>
<evidence type="ECO:0000256" key="4">
    <source>
        <dbReference type="ARBA" id="ARBA00023136"/>
    </source>
</evidence>
<dbReference type="AlphaFoldDB" id="A0A9W8ZM19"/>
<feature type="transmembrane region" description="Helical" evidence="7">
    <location>
        <begin position="153"/>
        <end position="176"/>
    </location>
</feature>
<evidence type="ECO:0000256" key="5">
    <source>
        <dbReference type="ARBA" id="ARBA00038359"/>
    </source>
</evidence>
<comment type="subcellular location">
    <subcellularLocation>
        <location evidence="1">Membrane</location>
        <topology evidence="1">Multi-pass membrane protein</topology>
    </subcellularLocation>
</comment>
<name>A0A9W8ZM19_9PLEO</name>
<evidence type="ECO:0000313" key="9">
    <source>
        <dbReference type="EMBL" id="KAJ4412312.1"/>
    </source>
</evidence>
<gene>
    <name evidence="9" type="ORF">N0V91_000783</name>
</gene>
<feature type="transmembrane region" description="Helical" evidence="7">
    <location>
        <begin position="228"/>
        <end position="251"/>
    </location>
</feature>
<feature type="domain" description="Rhodopsin" evidence="8">
    <location>
        <begin position="12"/>
        <end position="252"/>
    </location>
</feature>
<keyword evidence="4 7" id="KW-0472">Membrane</keyword>
<organism evidence="9 10">
    <name type="scientific">Didymella pomorum</name>
    <dbReference type="NCBI Taxonomy" id="749634"/>
    <lineage>
        <taxon>Eukaryota</taxon>
        <taxon>Fungi</taxon>
        <taxon>Dikarya</taxon>
        <taxon>Ascomycota</taxon>
        <taxon>Pezizomycotina</taxon>
        <taxon>Dothideomycetes</taxon>
        <taxon>Pleosporomycetidae</taxon>
        <taxon>Pleosporales</taxon>
        <taxon>Pleosporineae</taxon>
        <taxon>Didymellaceae</taxon>
        <taxon>Didymella</taxon>
    </lineage>
</organism>
<reference evidence="9" key="1">
    <citation type="submission" date="2022-10" db="EMBL/GenBank/DDBJ databases">
        <title>Tapping the CABI collections for fungal endophytes: first genome assemblies for Collariella, Neodidymelliopsis, Ascochyta clinopodiicola, Didymella pomorum, Didymosphaeria variabile, Neocosmospora piperis and Neocucurbitaria cava.</title>
        <authorList>
            <person name="Hill R."/>
        </authorList>
    </citation>
    <scope>NUCLEOTIDE SEQUENCE</scope>
    <source>
        <strain evidence="9">IMI 355091</strain>
    </source>
</reference>
<dbReference type="PANTHER" id="PTHR33048:SF143">
    <property type="entry name" value="EXTRACELLULAR MEMBRANE PROTEIN CFEM DOMAIN-CONTAINING PROTEIN-RELATED"/>
    <property type="match status" value="1"/>
</dbReference>
<evidence type="ECO:0000313" key="10">
    <source>
        <dbReference type="Proteomes" id="UP001140510"/>
    </source>
</evidence>
<dbReference type="InterPro" id="IPR049326">
    <property type="entry name" value="Rhodopsin_dom_fungi"/>
</dbReference>
<feature type="transmembrane region" description="Helical" evidence="7">
    <location>
        <begin position="107"/>
        <end position="128"/>
    </location>
</feature>
<proteinExistence type="inferred from homology"/>
<feature type="transmembrane region" description="Helical" evidence="7">
    <location>
        <begin position="70"/>
        <end position="95"/>
    </location>
</feature>
<keyword evidence="3 7" id="KW-1133">Transmembrane helix</keyword>
<keyword evidence="10" id="KW-1185">Reference proteome</keyword>
<evidence type="ECO:0000256" key="6">
    <source>
        <dbReference type="SAM" id="MobiDB-lite"/>
    </source>
</evidence>
<comment type="caution">
    <text evidence="9">The sequence shown here is derived from an EMBL/GenBank/DDBJ whole genome shotgun (WGS) entry which is preliminary data.</text>
</comment>
<evidence type="ECO:0000256" key="7">
    <source>
        <dbReference type="SAM" id="Phobius"/>
    </source>
</evidence>
<keyword evidence="2 7" id="KW-0812">Transmembrane</keyword>
<dbReference type="OrthoDB" id="2496787at2759"/>
<comment type="similarity">
    <text evidence="5">Belongs to the SAT4 family.</text>
</comment>
<dbReference type="GO" id="GO:0016020">
    <property type="term" value="C:membrane"/>
    <property type="evidence" value="ECO:0007669"/>
    <property type="project" value="UniProtKB-SubCell"/>
</dbReference>
<dbReference type="PANTHER" id="PTHR33048">
    <property type="entry name" value="PTH11-LIKE INTEGRAL MEMBRANE PROTEIN (AFU_ORTHOLOGUE AFUA_5G11245)"/>
    <property type="match status" value="1"/>
</dbReference>
<evidence type="ECO:0000256" key="2">
    <source>
        <dbReference type="ARBA" id="ARBA00022692"/>
    </source>
</evidence>
<feature type="transmembrane region" description="Helical" evidence="7">
    <location>
        <begin position="188"/>
        <end position="208"/>
    </location>
</feature>
<dbReference type="Pfam" id="PF20684">
    <property type="entry name" value="Fung_rhodopsin"/>
    <property type="match status" value="1"/>
</dbReference>
<accession>A0A9W8ZM19</accession>
<feature type="compositionally biased region" description="Basic and acidic residues" evidence="6">
    <location>
        <begin position="332"/>
        <end position="343"/>
    </location>
</feature>
<feature type="transmembrane region" description="Helical" evidence="7">
    <location>
        <begin position="29"/>
        <end position="50"/>
    </location>
</feature>
<feature type="region of interest" description="Disordered" evidence="6">
    <location>
        <begin position="321"/>
        <end position="343"/>
    </location>
</feature>
<sequence length="343" mass="38596">MIIIATIFVAIRFFFKATVSRMDFGYDDWCVLATLIAASPSAVITVFGTVKHGLGRDIWTLTPEEITEMLKWFYVMATLYFTQVTLLKLTLIFFYIRVFPAKEVQRLLWATVLFVVLFGVVFDIVAIFQCRPIHYFWTKWDGLHKGTCMDTNAIAAANAAISIALDFWMLGIPLWQLWGLKLHWKKKVAVALMFCLGTFVTIVSILRLQSLVHFAQSSNASWEFYSVSVWSTIEICVGIMCACLPTLRLLVVKIFPILGGSSARSRNKYYNYGSGNELKNVGASQSKRSQHHDIVVSSPRSGVFDVGDGITVKTSYTVQHSKSDTDEASLVSHEEKRTPGSRV</sequence>
<evidence type="ECO:0000256" key="3">
    <source>
        <dbReference type="ARBA" id="ARBA00022989"/>
    </source>
</evidence>
<evidence type="ECO:0000256" key="1">
    <source>
        <dbReference type="ARBA" id="ARBA00004141"/>
    </source>
</evidence>
<dbReference type="InterPro" id="IPR052337">
    <property type="entry name" value="SAT4-like"/>
</dbReference>
<evidence type="ECO:0000259" key="8">
    <source>
        <dbReference type="Pfam" id="PF20684"/>
    </source>
</evidence>
<dbReference type="Proteomes" id="UP001140510">
    <property type="component" value="Unassembled WGS sequence"/>
</dbReference>